<dbReference type="SFLD" id="SFLDG01140">
    <property type="entry name" value="C2.B:_Phosphomannomutase_and_P"/>
    <property type="match status" value="1"/>
</dbReference>
<dbReference type="AlphaFoldDB" id="A0A2T5GSZ0"/>
<evidence type="ECO:0000313" key="1">
    <source>
        <dbReference type="EMBL" id="PTQ62439.1"/>
    </source>
</evidence>
<dbReference type="NCBIfam" id="TIGR01484">
    <property type="entry name" value="HAD-SF-IIB"/>
    <property type="match status" value="1"/>
</dbReference>
<dbReference type="InterPro" id="IPR023214">
    <property type="entry name" value="HAD_sf"/>
</dbReference>
<sequence length="275" mass="29097">MSGEVSGAIKLLVSDVDGTLVDKEKKVTPATVDAVKRLKAAGLGFTIISARPRSGMMPIAELLGIDEPMGAFNGGIVFRRDGTVIEHHMIDVDVVRGAMEIVGDAPVDTWFFADDVWYASTDQGGHVGSERKASAQDPVIVSDFTDLLAKADKVTFVSDDEELLRDLHAKVAAKFDTQATIVQSQTYYLDITPVAGNKGSGIEELADAFGISLTQTAAIGDQANDIAMLKRAKLAIAMGNAPQNVRDVVHEITSANDADGVAHAIDTFILNGVSA</sequence>
<dbReference type="SFLD" id="SFLDS00003">
    <property type="entry name" value="Haloacid_Dehalogenase"/>
    <property type="match status" value="1"/>
</dbReference>
<comment type="caution">
    <text evidence="1">The sequence shown here is derived from an EMBL/GenBank/DDBJ whole genome shotgun (WGS) entry which is preliminary data.</text>
</comment>
<dbReference type="CDD" id="cd07516">
    <property type="entry name" value="HAD_Pase"/>
    <property type="match status" value="1"/>
</dbReference>
<dbReference type="GO" id="GO:0016791">
    <property type="term" value="F:phosphatase activity"/>
    <property type="evidence" value="ECO:0007669"/>
    <property type="project" value="TreeGrafter"/>
</dbReference>
<organism evidence="1 2">
    <name type="scientific">Sphingomonas aurantiaca</name>
    <dbReference type="NCBI Taxonomy" id="185949"/>
    <lineage>
        <taxon>Bacteria</taxon>
        <taxon>Pseudomonadati</taxon>
        <taxon>Pseudomonadota</taxon>
        <taxon>Alphaproteobacteria</taxon>
        <taxon>Sphingomonadales</taxon>
        <taxon>Sphingomonadaceae</taxon>
        <taxon>Sphingomonas</taxon>
    </lineage>
</organism>
<dbReference type="GO" id="GO:0000287">
    <property type="term" value="F:magnesium ion binding"/>
    <property type="evidence" value="ECO:0007669"/>
    <property type="project" value="TreeGrafter"/>
</dbReference>
<dbReference type="PANTHER" id="PTHR10000">
    <property type="entry name" value="PHOSPHOSERINE PHOSPHATASE"/>
    <property type="match status" value="1"/>
</dbReference>
<name>A0A2T5GSZ0_9SPHN</name>
<dbReference type="SUPFAM" id="SSF56784">
    <property type="entry name" value="HAD-like"/>
    <property type="match status" value="1"/>
</dbReference>
<proteinExistence type="predicted"/>
<dbReference type="Gene3D" id="3.40.50.1000">
    <property type="entry name" value="HAD superfamily/HAD-like"/>
    <property type="match status" value="1"/>
</dbReference>
<evidence type="ECO:0008006" key="3">
    <source>
        <dbReference type="Google" id="ProtNLM"/>
    </source>
</evidence>
<accession>A0A2T5GSZ0</accession>
<dbReference type="EMBL" id="QAOG01000001">
    <property type="protein sequence ID" value="PTQ62439.1"/>
    <property type="molecule type" value="Genomic_DNA"/>
</dbReference>
<protein>
    <recommendedName>
        <fullName evidence="3">Hydrolase Cof</fullName>
    </recommendedName>
</protein>
<dbReference type="PANTHER" id="PTHR10000:SF8">
    <property type="entry name" value="HAD SUPERFAMILY HYDROLASE-LIKE, TYPE 3"/>
    <property type="match status" value="1"/>
</dbReference>
<dbReference type="GO" id="GO:0005829">
    <property type="term" value="C:cytosol"/>
    <property type="evidence" value="ECO:0007669"/>
    <property type="project" value="TreeGrafter"/>
</dbReference>
<evidence type="ECO:0000313" key="2">
    <source>
        <dbReference type="Proteomes" id="UP000244189"/>
    </source>
</evidence>
<gene>
    <name evidence="1" type="ORF">C8J26_0719</name>
</gene>
<reference evidence="1 2" key="1">
    <citation type="submission" date="2018-04" db="EMBL/GenBank/DDBJ databases">
        <title>Genomic Encyclopedia of Type Strains, Phase III (KMG-III): the genomes of soil and plant-associated and newly described type strains.</title>
        <authorList>
            <person name="Whitman W."/>
        </authorList>
    </citation>
    <scope>NUCLEOTIDE SEQUENCE [LARGE SCALE GENOMIC DNA]</scope>
    <source>
        <strain evidence="1 2">MA101b</strain>
    </source>
</reference>
<dbReference type="NCBIfam" id="TIGR00099">
    <property type="entry name" value="Cof-subfamily"/>
    <property type="match status" value="1"/>
</dbReference>
<keyword evidence="2" id="KW-1185">Reference proteome</keyword>
<dbReference type="InterPro" id="IPR036412">
    <property type="entry name" value="HAD-like_sf"/>
</dbReference>
<dbReference type="Gene3D" id="3.30.1240.10">
    <property type="match status" value="1"/>
</dbReference>
<dbReference type="Pfam" id="PF08282">
    <property type="entry name" value="Hydrolase_3"/>
    <property type="match status" value="1"/>
</dbReference>
<dbReference type="InterPro" id="IPR000150">
    <property type="entry name" value="Cof"/>
</dbReference>
<dbReference type="Proteomes" id="UP000244189">
    <property type="component" value="Unassembled WGS sequence"/>
</dbReference>
<dbReference type="RefSeq" id="WP_333998722.1">
    <property type="nucleotide sequence ID" value="NZ_JASPFP010000001.1"/>
</dbReference>
<dbReference type="InterPro" id="IPR006379">
    <property type="entry name" value="HAD-SF_hydro_IIB"/>
</dbReference>